<name>A0A1U9KDX0_ACEAC</name>
<dbReference type="STRING" id="435.A0U92_03125"/>
<evidence type="ECO:0000313" key="3">
    <source>
        <dbReference type="Proteomes" id="UP000188937"/>
    </source>
</evidence>
<dbReference type="EMBL" id="CP014692">
    <property type="protein sequence ID" value="AQS83927.1"/>
    <property type="molecule type" value="Genomic_DNA"/>
</dbReference>
<sequence>MSQKIVGNDAPVAAPPEHLRTHDRNSRLLSRLDKPDETPVKIVSKRIIRIIMKTLDPPECVGLRWHRLRPWSSSTKLWKMAIPDPLYRQLRLETGAIIVPITPGIGKSPHIRDQCHAIMAQKCNKIR</sequence>
<dbReference type="Proteomes" id="UP000188937">
    <property type="component" value="Chromosome"/>
</dbReference>
<reference evidence="2 3" key="1">
    <citation type="submission" date="2016-03" db="EMBL/GenBank/DDBJ databases">
        <title>Acetic acid bacteria sequencing.</title>
        <authorList>
            <person name="Brandt J."/>
            <person name="Jakob F."/>
            <person name="Vogel R.F."/>
        </authorList>
    </citation>
    <scope>NUCLEOTIDE SEQUENCE [LARGE SCALE GENOMIC DNA]</scope>
    <source>
        <strain evidence="2 3">TMW2.1153</strain>
    </source>
</reference>
<gene>
    <name evidence="2" type="ORF">A0U92_03125</name>
</gene>
<feature type="compositionally biased region" description="Basic and acidic residues" evidence="1">
    <location>
        <begin position="17"/>
        <end position="28"/>
    </location>
</feature>
<evidence type="ECO:0000256" key="1">
    <source>
        <dbReference type="SAM" id="MobiDB-lite"/>
    </source>
</evidence>
<feature type="region of interest" description="Disordered" evidence="1">
    <location>
        <begin position="1"/>
        <end position="28"/>
    </location>
</feature>
<dbReference type="AlphaFoldDB" id="A0A1U9KDX0"/>
<accession>A0A1U9KDX0</accession>
<keyword evidence="3" id="KW-1185">Reference proteome</keyword>
<organism evidence="2 3">
    <name type="scientific">Acetobacter aceti</name>
    <dbReference type="NCBI Taxonomy" id="435"/>
    <lineage>
        <taxon>Bacteria</taxon>
        <taxon>Pseudomonadati</taxon>
        <taxon>Pseudomonadota</taxon>
        <taxon>Alphaproteobacteria</taxon>
        <taxon>Acetobacterales</taxon>
        <taxon>Acetobacteraceae</taxon>
        <taxon>Acetobacter</taxon>
        <taxon>Acetobacter subgen. Acetobacter</taxon>
    </lineage>
</organism>
<evidence type="ECO:0000313" key="2">
    <source>
        <dbReference type="EMBL" id="AQS83927.1"/>
    </source>
</evidence>
<proteinExistence type="predicted"/>
<protein>
    <submittedName>
        <fullName evidence="2">Uncharacterized protein</fullName>
    </submittedName>
</protein>
<dbReference type="KEGG" id="aace:A0U92_03125"/>